<feature type="signal peptide" evidence="2">
    <location>
        <begin position="1"/>
        <end position="27"/>
    </location>
</feature>
<accession>D7WC49</accession>
<gene>
    <name evidence="3" type="ORF">HMPREF0291_11058</name>
</gene>
<feature type="region of interest" description="Disordered" evidence="1">
    <location>
        <begin position="33"/>
        <end position="86"/>
    </location>
</feature>
<evidence type="ECO:0000256" key="1">
    <source>
        <dbReference type="SAM" id="MobiDB-lite"/>
    </source>
</evidence>
<dbReference type="STRING" id="585529.HMPREF0291_11058"/>
<protein>
    <submittedName>
        <fullName evidence="3">Uncharacterized protein</fullName>
    </submittedName>
</protein>
<evidence type="ECO:0000313" key="4">
    <source>
        <dbReference type="Proteomes" id="UP000004208"/>
    </source>
</evidence>
<proteinExistence type="predicted"/>
<keyword evidence="2" id="KW-0732">Signal</keyword>
<dbReference type="HOGENOM" id="CLU_1575835_0_0_11"/>
<dbReference type="RefSeq" id="WP_005289092.1">
    <property type="nucleotide sequence ID" value="NZ_CM000961.1"/>
</dbReference>
<keyword evidence="4" id="KW-1185">Reference proteome</keyword>
<feature type="chain" id="PRO_5003108312" evidence="2">
    <location>
        <begin position="28"/>
        <end position="169"/>
    </location>
</feature>
<reference evidence="3" key="1">
    <citation type="submission" date="2010-06" db="EMBL/GenBank/DDBJ databases">
        <authorList>
            <person name="Muzny D."/>
            <person name="Qin X."/>
            <person name="Buhay C."/>
            <person name="Dugan-Rocha S."/>
            <person name="Ding Y."/>
            <person name="Chen G."/>
            <person name="Hawes A."/>
            <person name="Holder M."/>
            <person name="Jhangiani S."/>
            <person name="Johnson A."/>
            <person name="Khan Z."/>
            <person name="Li Z."/>
            <person name="Liu W."/>
            <person name="Liu X."/>
            <person name="Perez L."/>
            <person name="Shen H."/>
            <person name="Wang Q."/>
            <person name="Watt J."/>
            <person name="Xi L."/>
            <person name="Xin Y."/>
            <person name="Zhou J."/>
            <person name="Deng J."/>
            <person name="Jiang H."/>
            <person name="Liu Y."/>
            <person name="Qu J."/>
            <person name="Song X.-Z."/>
            <person name="Zhang L."/>
            <person name="Villasana D."/>
            <person name="Johnson A."/>
            <person name="Liu J."/>
            <person name="Liyanage D."/>
            <person name="Lorensuhewa L."/>
            <person name="Robinson T."/>
            <person name="Song A."/>
            <person name="Song B.-B."/>
            <person name="Dinh H."/>
            <person name="Thornton R."/>
            <person name="Coyle M."/>
            <person name="Francisco L."/>
            <person name="Jackson L."/>
            <person name="Javaid M."/>
            <person name="Korchina V."/>
            <person name="Kovar C."/>
            <person name="Mata R."/>
            <person name="Mathew T."/>
            <person name="Ngo R."/>
            <person name="Nguyen L."/>
            <person name="Nguyen N."/>
            <person name="Okwuonu G."/>
            <person name="Ongeri F."/>
            <person name="Pham C."/>
            <person name="Simmons D."/>
            <person name="Wilczek-Boney K."/>
            <person name="Hale W."/>
            <person name="Jakkamsetti A."/>
            <person name="Pham P."/>
            <person name="Ruth R."/>
            <person name="San Lucas F."/>
            <person name="Warren J."/>
            <person name="Zhang J."/>
            <person name="Zhao Z."/>
            <person name="Zhou C."/>
            <person name="Zhu D."/>
            <person name="Lee S."/>
            <person name="Bess C."/>
            <person name="Blankenburg K."/>
            <person name="Forbes L."/>
            <person name="Fu Q."/>
            <person name="Gubbala S."/>
            <person name="Hirani K."/>
            <person name="Jayaseelan J.C."/>
            <person name="Lara F."/>
            <person name="Munidasa M."/>
            <person name="Palculict T."/>
            <person name="Patil S."/>
            <person name="Pu L.-L."/>
            <person name="Saada N."/>
            <person name="Tang L."/>
            <person name="Weissenberger G."/>
            <person name="Zhu Y."/>
            <person name="Hemphill L."/>
            <person name="Shang Y."/>
            <person name="Youmans B."/>
            <person name="Ayvaz T."/>
            <person name="Ross M."/>
            <person name="Santibanez J."/>
            <person name="Aqrawi P."/>
            <person name="Gross S."/>
            <person name="Joshi V."/>
            <person name="Fowler G."/>
            <person name="Nazareth L."/>
            <person name="Reid J."/>
            <person name="Worley K."/>
            <person name="Petrosino J."/>
            <person name="Highlander S."/>
            <person name="Gibbs R."/>
        </authorList>
    </citation>
    <scope>NUCLEOTIDE SEQUENCE [LARGE SCALE GENOMIC DNA]</scope>
    <source>
        <strain evidence="3">ATCC 33030</strain>
    </source>
</reference>
<dbReference type="EMBL" id="ACLJ02000002">
    <property type="protein sequence ID" value="EFK54678.1"/>
    <property type="molecule type" value="Genomic_DNA"/>
</dbReference>
<evidence type="ECO:0000256" key="2">
    <source>
        <dbReference type="SAM" id="SignalP"/>
    </source>
</evidence>
<comment type="caution">
    <text evidence="3">The sequence shown here is derived from an EMBL/GenBank/DDBJ whole genome shotgun (WGS) entry which is preliminary data.</text>
</comment>
<dbReference type="eggNOG" id="ENOG5031J6C">
    <property type="taxonomic scope" value="Bacteria"/>
</dbReference>
<name>D7WC49_9CORY</name>
<dbReference type="AlphaFoldDB" id="D7WC49"/>
<dbReference type="Proteomes" id="UP000004208">
    <property type="component" value="Unassembled WGS sequence"/>
</dbReference>
<evidence type="ECO:0000313" key="3">
    <source>
        <dbReference type="EMBL" id="EFK54678.1"/>
    </source>
</evidence>
<organism evidence="3 4">
    <name type="scientific">Corynebacterium genitalium ATCC 33030</name>
    <dbReference type="NCBI Taxonomy" id="585529"/>
    <lineage>
        <taxon>Bacteria</taxon>
        <taxon>Bacillati</taxon>
        <taxon>Actinomycetota</taxon>
        <taxon>Actinomycetes</taxon>
        <taxon>Mycobacteriales</taxon>
        <taxon>Corynebacteriaceae</taxon>
        <taxon>Corynebacterium</taxon>
    </lineage>
</organism>
<dbReference type="OrthoDB" id="4426508at2"/>
<sequence length="169" mass="18245">MIALPRLHTRRAAAAVGAAVLLPLSLAACGGIEEPTIDDSASPEPLDPVTITETMYDEAETEAEEEPVDDEPAEQAPVEESEDPVEVSCSAVEGDLEHDGRVLGECDGEWAYGYTPQSDDSVYYMLSGTHWVEIQPDGQTFTGFNCYDVDSYADDGAPAFITDKMMECD</sequence>
<dbReference type="PROSITE" id="PS51257">
    <property type="entry name" value="PROKAR_LIPOPROTEIN"/>
    <property type="match status" value="1"/>
</dbReference>
<feature type="compositionally biased region" description="Acidic residues" evidence="1">
    <location>
        <begin position="55"/>
        <end position="85"/>
    </location>
</feature>